<reference evidence="2" key="1">
    <citation type="journal article" date="2022" name="Mol. Ecol. Resour.">
        <title>The genomes of chicory, endive, great burdock and yacon provide insights into Asteraceae palaeo-polyploidization history and plant inulin production.</title>
        <authorList>
            <person name="Fan W."/>
            <person name="Wang S."/>
            <person name="Wang H."/>
            <person name="Wang A."/>
            <person name="Jiang F."/>
            <person name="Liu H."/>
            <person name="Zhao H."/>
            <person name="Xu D."/>
            <person name="Zhang Y."/>
        </authorList>
    </citation>
    <scope>NUCLEOTIDE SEQUENCE [LARGE SCALE GENOMIC DNA]</scope>
    <source>
        <strain evidence="2">cv. Punajuju</strain>
    </source>
</reference>
<accession>A0ACB8YW25</accession>
<dbReference type="Proteomes" id="UP001055811">
    <property type="component" value="Linkage Group LG09"/>
</dbReference>
<comment type="caution">
    <text evidence="1">The sequence shown here is derived from an EMBL/GenBank/DDBJ whole genome shotgun (WGS) entry which is preliminary data.</text>
</comment>
<keyword evidence="2" id="KW-1185">Reference proteome</keyword>
<proteinExistence type="predicted"/>
<organism evidence="1 2">
    <name type="scientific">Cichorium intybus</name>
    <name type="common">Chicory</name>
    <dbReference type="NCBI Taxonomy" id="13427"/>
    <lineage>
        <taxon>Eukaryota</taxon>
        <taxon>Viridiplantae</taxon>
        <taxon>Streptophyta</taxon>
        <taxon>Embryophyta</taxon>
        <taxon>Tracheophyta</taxon>
        <taxon>Spermatophyta</taxon>
        <taxon>Magnoliopsida</taxon>
        <taxon>eudicotyledons</taxon>
        <taxon>Gunneridae</taxon>
        <taxon>Pentapetalae</taxon>
        <taxon>asterids</taxon>
        <taxon>campanulids</taxon>
        <taxon>Asterales</taxon>
        <taxon>Asteraceae</taxon>
        <taxon>Cichorioideae</taxon>
        <taxon>Cichorieae</taxon>
        <taxon>Cichoriinae</taxon>
        <taxon>Cichorium</taxon>
    </lineage>
</organism>
<reference evidence="1 2" key="2">
    <citation type="journal article" date="2022" name="Mol. Ecol. Resour.">
        <title>The genomes of chicory, endive, great burdock and yacon provide insights into Asteraceae paleo-polyploidization history and plant inulin production.</title>
        <authorList>
            <person name="Fan W."/>
            <person name="Wang S."/>
            <person name="Wang H."/>
            <person name="Wang A."/>
            <person name="Jiang F."/>
            <person name="Liu H."/>
            <person name="Zhao H."/>
            <person name="Xu D."/>
            <person name="Zhang Y."/>
        </authorList>
    </citation>
    <scope>NUCLEOTIDE SEQUENCE [LARGE SCALE GENOMIC DNA]</scope>
    <source>
        <strain evidence="2">cv. Punajuju</strain>
        <tissue evidence="1">Leaves</tissue>
    </source>
</reference>
<evidence type="ECO:0000313" key="2">
    <source>
        <dbReference type="Proteomes" id="UP001055811"/>
    </source>
</evidence>
<sequence length="269" mass="27552">MFIMRIKGASGEARISASEGITYLLSHCAPRVHDARAFASRITHRPPRHITHRSASRFLKPSKGGPNPAGQTSGGMGFNTNPTQSNPFSSSPAFTQLNTNPFSTTTPSNPFAPKTSTFTTPGFGASTPSLGSSPFGASSSNPFGSTPSPTPSVFGSTTSASLFGTPSASTFGTSTSIFGTTQAQGATPSFASGLNFGNTQSSPLFQSTTPSLGQTSLPFGQTTSAFGQSAPAFGQSNAFGGNLFSSTPSLLTSSSMGFNQTTVSLREVE</sequence>
<dbReference type="EMBL" id="CM042017">
    <property type="protein sequence ID" value="KAI3689969.1"/>
    <property type="molecule type" value="Genomic_DNA"/>
</dbReference>
<name>A0ACB8YW25_CICIN</name>
<evidence type="ECO:0000313" key="1">
    <source>
        <dbReference type="EMBL" id="KAI3689969.1"/>
    </source>
</evidence>
<protein>
    <submittedName>
        <fullName evidence="1">Uncharacterized protein</fullName>
    </submittedName>
</protein>
<gene>
    <name evidence="1" type="ORF">L2E82_47941</name>
</gene>